<evidence type="ECO:0000256" key="1">
    <source>
        <dbReference type="SAM" id="MobiDB-lite"/>
    </source>
</evidence>
<reference evidence="2" key="1">
    <citation type="submission" date="2018-05" db="EMBL/GenBank/DDBJ databases">
        <authorList>
            <person name="Lanie J.A."/>
            <person name="Ng W.-L."/>
            <person name="Kazmierczak K.M."/>
            <person name="Andrzejewski T.M."/>
            <person name="Davidsen T.M."/>
            <person name="Wayne K.J."/>
            <person name="Tettelin H."/>
            <person name="Glass J.I."/>
            <person name="Rusch D."/>
            <person name="Podicherti R."/>
            <person name="Tsui H.-C.T."/>
            <person name="Winkler M.E."/>
        </authorList>
    </citation>
    <scope>NUCLEOTIDE SEQUENCE</scope>
</reference>
<evidence type="ECO:0000313" key="2">
    <source>
        <dbReference type="EMBL" id="SVA77878.1"/>
    </source>
</evidence>
<name>A0A381YLE1_9ZZZZ</name>
<gene>
    <name evidence="2" type="ORF">METZ01_LOCUS130732</name>
</gene>
<organism evidence="2">
    <name type="scientific">marine metagenome</name>
    <dbReference type="NCBI Taxonomy" id="408172"/>
    <lineage>
        <taxon>unclassified sequences</taxon>
        <taxon>metagenomes</taxon>
        <taxon>ecological metagenomes</taxon>
    </lineage>
</organism>
<proteinExistence type="predicted"/>
<dbReference type="EMBL" id="UINC01018523">
    <property type="protein sequence ID" value="SVA77878.1"/>
    <property type="molecule type" value="Genomic_DNA"/>
</dbReference>
<protein>
    <submittedName>
        <fullName evidence="2">Uncharacterized protein</fullName>
    </submittedName>
</protein>
<dbReference type="AlphaFoldDB" id="A0A381YLE1"/>
<accession>A0A381YLE1</accession>
<feature type="region of interest" description="Disordered" evidence="1">
    <location>
        <begin position="1"/>
        <end position="29"/>
    </location>
</feature>
<sequence>MSRPTSTVLPTLPIGGHPIHSPQDHNVET</sequence>